<dbReference type="AlphaFoldDB" id="A0A1E3Q6B7"/>
<keyword evidence="2" id="KW-1185">Reference proteome</keyword>
<evidence type="ECO:0000313" key="1">
    <source>
        <dbReference type="EMBL" id="ODQ73128.1"/>
    </source>
</evidence>
<reference evidence="1 2" key="1">
    <citation type="journal article" date="2016" name="Proc. Natl. Acad. Sci. U.S.A.">
        <title>Comparative genomics of biotechnologically important yeasts.</title>
        <authorList>
            <person name="Riley R."/>
            <person name="Haridas S."/>
            <person name="Wolfe K.H."/>
            <person name="Lopes M.R."/>
            <person name="Hittinger C.T."/>
            <person name="Goeker M."/>
            <person name="Salamov A.A."/>
            <person name="Wisecaver J.H."/>
            <person name="Long T.M."/>
            <person name="Calvey C.H."/>
            <person name="Aerts A.L."/>
            <person name="Barry K.W."/>
            <person name="Choi C."/>
            <person name="Clum A."/>
            <person name="Coughlan A.Y."/>
            <person name="Deshpande S."/>
            <person name="Douglass A.P."/>
            <person name="Hanson S.J."/>
            <person name="Klenk H.-P."/>
            <person name="LaButti K.M."/>
            <person name="Lapidus A."/>
            <person name="Lindquist E.A."/>
            <person name="Lipzen A.M."/>
            <person name="Meier-Kolthoff J.P."/>
            <person name="Ohm R.A."/>
            <person name="Otillar R.P."/>
            <person name="Pangilinan J.L."/>
            <person name="Peng Y."/>
            <person name="Rokas A."/>
            <person name="Rosa C.A."/>
            <person name="Scheuner C."/>
            <person name="Sibirny A.A."/>
            <person name="Slot J.C."/>
            <person name="Stielow J.B."/>
            <person name="Sun H."/>
            <person name="Kurtzman C.P."/>
            <person name="Blackwell M."/>
            <person name="Grigoriev I.V."/>
            <person name="Jeffries T.W."/>
        </authorList>
    </citation>
    <scope>NUCLEOTIDE SEQUENCE [LARGE SCALE GENOMIC DNA]</scope>
    <source>
        <strain evidence="1 2">NRRL Y-11557</strain>
    </source>
</reference>
<evidence type="ECO:0000313" key="2">
    <source>
        <dbReference type="Proteomes" id="UP000094385"/>
    </source>
</evidence>
<dbReference type="Proteomes" id="UP000094385">
    <property type="component" value="Unassembled WGS sequence"/>
</dbReference>
<gene>
    <name evidence="1" type="ORF">LIPSTDRAFT_285550</name>
</gene>
<dbReference type="EMBL" id="KV454294">
    <property type="protein sequence ID" value="ODQ73128.1"/>
    <property type="molecule type" value="Genomic_DNA"/>
</dbReference>
<sequence length="224" mass="25743">MPYNFCTTKQENKTKNFKCDREQNKTKKSKQFFVNANANGSAIIIHGFNGHSMHGNSYHGRGTKLTSKQRPATPLHHYLIQTADYHQFENIELRTITRQQVYNIWLARTRNEWETDSANAFRSAQLLVGEQPGYRLAEGLRQPGISLAFITPSFSDFVKYNRATNDRSIYRLTFGYELYSILRPCIAASTRTFYEIQVASRKRQEGSQVDREVCIQHAGSECGS</sequence>
<name>A0A1E3Q6B7_LIPST</name>
<organism evidence="1 2">
    <name type="scientific">Lipomyces starkeyi NRRL Y-11557</name>
    <dbReference type="NCBI Taxonomy" id="675824"/>
    <lineage>
        <taxon>Eukaryota</taxon>
        <taxon>Fungi</taxon>
        <taxon>Dikarya</taxon>
        <taxon>Ascomycota</taxon>
        <taxon>Saccharomycotina</taxon>
        <taxon>Lipomycetes</taxon>
        <taxon>Lipomycetales</taxon>
        <taxon>Lipomycetaceae</taxon>
        <taxon>Lipomyces</taxon>
    </lineage>
</organism>
<accession>A0A1E3Q6B7</accession>
<protein>
    <submittedName>
        <fullName evidence="1">Uncharacterized protein</fullName>
    </submittedName>
</protein>
<dbReference type="OrthoDB" id="2437251at2759"/>
<proteinExistence type="predicted"/>